<evidence type="ECO:0000259" key="3">
    <source>
        <dbReference type="Pfam" id="PF01648"/>
    </source>
</evidence>
<evidence type="ECO:0000256" key="2">
    <source>
        <dbReference type="ARBA" id="ARBA00022679"/>
    </source>
</evidence>
<reference evidence="5 6" key="1">
    <citation type="submission" date="2016-04" db="EMBL/GenBank/DDBJ databases">
        <title>Evolutionary innovation and constraint leading to complex multicellularity in the Ascomycota.</title>
        <authorList>
            <person name="Cisse O."/>
            <person name="Nguyen A."/>
            <person name="Hewitt D.A."/>
            <person name="Jedd G."/>
            <person name="Stajich J.E."/>
        </authorList>
    </citation>
    <scope>NUCLEOTIDE SEQUENCE [LARGE SCALE GENOMIC DNA]</scope>
    <source>
        <strain evidence="5 6">DAH-3</strain>
    </source>
</reference>
<evidence type="ECO:0000313" key="5">
    <source>
        <dbReference type="EMBL" id="OLL25411.1"/>
    </source>
</evidence>
<accession>A0A1U7LSB7</accession>
<organism evidence="5 6">
    <name type="scientific">Neolecta irregularis (strain DAH-3)</name>
    <dbReference type="NCBI Taxonomy" id="1198029"/>
    <lineage>
        <taxon>Eukaryota</taxon>
        <taxon>Fungi</taxon>
        <taxon>Dikarya</taxon>
        <taxon>Ascomycota</taxon>
        <taxon>Taphrinomycotina</taxon>
        <taxon>Neolectales</taxon>
        <taxon>Neolectaceae</taxon>
        <taxon>Neolecta</taxon>
    </lineage>
</organism>
<dbReference type="Pfam" id="PF22624">
    <property type="entry name" value="AASDHPPT_N"/>
    <property type="match status" value="1"/>
</dbReference>
<dbReference type="PANTHER" id="PTHR12215:SF10">
    <property type="entry name" value="L-AMINOADIPATE-SEMIALDEHYDE DEHYDROGENASE-PHOSPHOPANTETHEINYL TRANSFERASE"/>
    <property type="match status" value="1"/>
</dbReference>
<feature type="domain" description="4'-phosphopantetheinyl transferase N-terminal" evidence="4">
    <location>
        <begin position="16"/>
        <end position="104"/>
    </location>
</feature>
<dbReference type="GO" id="GO:0008897">
    <property type="term" value="F:holo-[acyl-carrier-protein] synthase activity"/>
    <property type="evidence" value="ECO:0007669"/>
    <property type="project" value="UniProtKB-EC"/>
</dbReference>
<dbReference type="Pfam" id="PF01648">
    <property type="entry name" value="ACPS"/>
    <property type="match status" value="1"/>
</dbReference>
<evidence type="ECO:0000256" key="1">
    <source>
        <dbReference type="ARBA" id="ARBA00013172"/>
    </source>
</evidence>
<protein>
    <recommendedName>
        <fullName evidence="1">holo-[acyl-carrier-protein] synthase</fullName>
        <ecNumber evidence="1">2.7.8.7</ecNumber>
    </recommendedName>
</protein>
<dbReference type="AlphaFoldDB" id="A0A1U7LSB7"/>
<dbReference type="STRING" id="1198029.A0A1U7LSB7"/>
<evidence type="ECO:0000259" key="4">
    <source>
        <dbReference type="Pfam" id="PF22624"/>
    </source>
</evidence>
<dbReference type="GO" id="GO:0005829">
    <property type="term" value="C:cytosol"/>
    <property type="evidence" value="ECO:0007669"/>
    <property type="project" value="TreeGrafter"/>
</dbReference>
<comment type="caution">
    <text evidence="5">The sequence shown here is derived from an EMBL/GenBank/DDBJ whole genome shotgun (WGS) entry which is preliminary data.</text>
</comment>
<dbReference type="InterPro" id="IPR055066">
    <property type="entry name" value="AASDHPPT_N"/>
</dbReference>
<sequence>MNPILLFDAESAWTDKDSFDSSLSLLSENIQKQVVAFYHRADKRLALGSQLLQRYFFAQSYNVPWNSIKLIRQDGHKPRIDSQVLKNVDYNVSHHSGIVVLASRADGKRVGVDIVHIAMLDGEEFDWMDAFKQVFTASEYKFIESIPEKRTTRFFQLWSLKESFVKGIGLGLVTDLQAIEFRNICDLEKWDHAPRNYQDVAHVYRNGMRLNWYFRFYHLRPFHLVATAYEYPTPARADGEWITPLEIRYQFERTMKTDRPL</sequence>
<gene>
    <name evidence="5" type="ORF">NEOLI_000507</name>
</gene>
<dbReference type="GO" id="GO:0019878">
    <property type="term" value="P:lysine biosynthetic process via aminoadipic acid"/>
    <property type="evidence" value="ECO:0007669"/>
    <property type="project" value="TreeGrafter"/>
</dbReference>
<feature type="domain" description="4'-phosphopantetheinyl transferase" evidence="3">
    <location>
        <begin position="109"/>
        <end position="185"/>
    </location>
</feature>
<name>A0A1U7LSB7_NEOID</name>
<dbReference type="InterPro" id="IPR008278">
    <property type="entry name" value="4-PPantetheinyl_Trfase_dom"/>
</dbReference>
<dbReference type="InterPro" id="IPR037143">
    <property type="entry name" value="4-PPantetheinyl_Trfase_dom_sf"/>
</dbReference>
<dbReference type="EMBL" id="LXFE01000411">
    <property type="protein sequence ID" value="OLL25411.1"/>
    <property type="molecule type" value="Genomic_DNA"/>
</dbReference>
<dbReference type="OrthoDB" id="26719at2759"/>
<dbReference type="PANTHER" id="PTHR12215">
    <property type="entry name" value="PHOSPHOPANTETHEINE TRANSFERASE"/>
    <property type="match status" value="1"/>
</dbReference>
<dbReference type="OMA" id="DIVHIAM"/>
<dbReference type="EC" id="2.7.8.7" evidence="1"/>
<dbReference type="GO" id="GO:0000287">
    <property type="term" value="F:magnesium ion binding"/>
    <property type="evidence" value="ECO:0007669"/>
    <property type="project" value="InterPro"/>
</dbReference>
<keyword evidence="6" id="KW-1185">Reference proteome</keyword>
<dbReference type="SUPFAM" id="SSF56214">
    <property type="entry name" value="4'-phosphopantetheinyl transferase"/>
    <property type="match status" value="2"/>
</dbReference>
<evidence type="ECO:0000313" key="6">
    <source>
        <dbReference type="Proteomes" id="UP000186594"/>
    </source>
</evidence>
<dbReference type="Gene3D" id="3.90.470.20">
    <property type="entry name" value="4'-phosphopantetheinyl transferase domain"/>
    <property type="match status" value="2"/>
</dbReference>
<dbReference type="Proteomes" id="UP000186594">
    <property type="component" value="Unassembled WGS sequence"/>
</dbReference>
<dbReference type="InterPro" id="IPR050559">
    <property type="entry name" value="P-Pant_transferase_sf"/>
</dbReference>
<proteinExistence type="predicted"/>
<keyword evidence="2 5" id="KW-0808">Transferase</keyword>